<proteinExistence type="predicted"/>
<evidence type="ECO:0000313" key="2">
    <source>
        <dbReference type="Proteomes" id="UP000812277"/>
    </source>
</evidence>
<reference evidence="1 2" key="1">
    <citation type="submission" date="2021-07" db="EMBL/GenBank/DDBJ databases">
        <title>Paenibacillus radiodurans sp. nov., isolated from the southeastern edge of Tengger Desert.</title>
        <authorList>
            <person name="Zhang G."/>
        </authorList>
    </citation>
    <scope>NUCLEOTIDE SEQUENCE [LARGE SCALE GENOMIC DNA]</scope>
    <source>
        <strain evidence="1 2">DT7-4</strain>
    </source>
</reference>
<keyword evidence="2" id="KW-1185">Reference proteome</keyword>
<evidence type="ECO:0000313" key="1">
    <source>
        <dbReference type="EMBL" id="MBW7475134.1"/>
    </source>
</evidence>
<sequence length="55" mass="5889">MDAFDVFDIHELLDVIDWWGTGASQSPAEYASLPEVPALLETSGQPALARDATNG</sequence>
<accession>A0ABS7D5L1</accession>
<comment type="caution">
    <text evidence="1">The sequence shown here is derived from an EMBL/GenBank/DDBJ whole genome shotgun (WGS) entry which is preliminary data.</text>
</comment>
<name>A0ABS7D5L1_9BACL</name>
<dbReference type="EMBL" id="JAHZIJ010000005">
    <property type="protein sequence ID" value="MBW7475134.1"/>
    <property type="molecule type" value="Genomic_DNA"/>
</dbReference>
<dbReference type="Proteomes" id="UP000812277">
    <property type="component" value="Unassembled WGS sequence"/>
</dbReference>
<dbReference type="RefSeq" id="WP_219872367.1">
    <property type="nucleotide sequence ID" value="NZ_JAHZIJ010000005.1"/>
</dbReference>
<organism evidence="1 2">
    <name type="scientific">Paenibacillus oenotherae</name>
    <dbReference type="NCBI Taxonomy" id="1435645"/>
    <lineage>
        <taxon>Bacteria</taxon>
        <taxon>Bacillati</taxon>
        <taxon>Bacillota</taxon>
        <taxon>Bacilli</taxon>
        <taxon>Bacillales</taxon>
        <taxon>Paenibacillaceae</taxon>
        <taxon>Paenibacillus</taxon>
    </lineage>
</organism>
<protein>
    <submittedName>
        <fullName evidence="1">Uncharacterized protein</fullName>
    </submittedName>
</protein>
<gene>
    <name evidence="1" type="ORF">K0T92_10280</name>
</gene>